<feature type="transmembrane region" description="Helical" evidence="6">
    <location>
        <begin position="413"/>
        <end position="430"/>
    </location>
</feature>
<dbReference type="STRING" id="192904.SAMN04488514_11652"/>
<dbReference type="GO" id="GO:0005886">
    <property type="term" value="C:plasma membrane"/>
    <property type="evidence" value="ECO:0007669"/>
    <property type="project" value="UniProtKB-SubCell"/>
</dbReference>
<feature type="transmembrane region" description="Helical" evidence="6">
    <location>
        <begin position="207"/>
        <end position="224"/>
    </location>
</feature>
<dbReference type="RefSeq" id="WP_089894761.1">
    <property type="nucleotide sequence ID" value="NZ_FNGV01000016.1"/>
</dbReference>
<feature type="transmembrane region" description="Helical" evidence="6">
    <location>
        <begin position="84"/>
        <end position="101"/>
    </location>
</feature>
<dbReference type="Proteomes" id="UP000199440">
    <property type="component" value="Unassembled WGS sequence"/>
</dbReference>
<dbReference type="InterPro" id="IPR050375">
    <property type="entry name" value="MFS_TsgA-like"/>
</dbReference>
<organism evidence="7 8">
    <name type="scientific">Kriegella aquimaris</name>
    <dbReference type="NCBI Taxonomy" id="192904"/>
    <lineage>
        <taxon>Bacteria</taxon>
        <taxon>Pseudomonadati</taxon>
        <taxon>Bacteroidota</taxon>
        <taxon>Flavobacteriia</taxon>
        <taxon>Flavobacteriales</taxon>
        <taxon>Flavobacteriaceae</taxon>
        <taxon>Kriegella</taxon>
    </lineage>
</organism>
<evidence type="ECO:0000256" key="3">
    <source>
        <dbReference type="ARBA" id="ARBA00022692"/>
    </source>
</evidence>
<dbReference type="OrthoDB" id="9795150at2"/>
<evidence type="ECO:0000256" key="2">
    <source>
        <dbReference type="ARBA" id="ARBA00022475"/>
    </source>
</evidence>
<keyword evidence="8" id="KW-1185">Reference proteome</keyword>
<keyword evidence="4 6" id="KW-1133">Transmembrane helix</keyword>
<reference evidence="7 8" key="1">
    <citation type="submission" date="2016-10" db="EMBL/GenBank/DDBJ databases">
        <authorList>
            <person name="de Groot N.N."/>
        </authorList>
    </citation>
    <scope>NUCLEOTIDE SEQUENCE [LARGE SCALE GENOMIC DNA]</scope>
    <source>
        <strain evidence="7 8">DSM 19886</strain>
    </source>
</reference>
<dbReference type="InterPro" id="IPR036259">
    <property type="entry name" value="MFS_trans_sf"/>
</dbReference>
<evidence type="ECO:0000256" key="4">
    <source>
        <dbReference type="ARBA" id="ARBA00022989"/>
    </source>
</evidence>
<feature type="transmembrane region" description="Helical" evidence="6">
    <location>
        <begin position="372"/>
        <end position="393"/>
    </location>
</feature>
<protein>
    <submittedName>
        <fullName evidence="7">MFS transporter, FHS family, L-fucose permease</fullName>
    </submittedName>
</protein>
<keyword evidence="2" id="KW-1003">Cell membrane</keyword>
<dbReference type="SUPFAM" id="SSF103473">
    <property type="entry name" value="MFS general substrate transporter"/>
    <property type="match status" value="1"/>
</dbReference>
<evidence type="ECO:0000256" key="5">
    <source>
        <dbReference type="ARBA" id="ARBA00023136"/>
    </source>
</evidence>
<evidence type="ECO:0000256" key="1">
    <source>
        <dbReference type="ARBA" id="ARBA00004429"/>
    </source>
</evidence>
<accession>A0A1G9WSQ9</accession>
<dbReference type="AlphaFoldDB" id="A0A1G9WSQ9"/>
<keyword evidence="5 6" id="KW-0472">Membrane</keyword>
<dbReference type="PANTHER" id="PTHR43702">
    <property type="entry name" value="L-FUCOSE-PROTON SYMPORTER"/>
    <property type="match status" value="1"/>
</dbReference>
<evidence type="ECO:0000313" key="7">
    <source>
        <dbReference type="EMBL" id="SDM87644.1"/>
    </source>
</evidence>
<dbReference type="EMBL" id="FNGV01000016">
    <property type="protein sequence ID" value="SDM87644.1"/>
    <property type="molecule type" value="Genomic_DNA"/>
</dbReference>
<name>A0A1G9WSQ9_9FLAO</name>
<feature type="transmembrane region" description="Helical" evidence="6">
    <location>
        <begin position="107"/>
        <end position="124"/>
    </location>
</feature>
<feature type="transmembrane region" description="Helical" evidence="6">
    <location>
        <begin position="339"/>
        <end position="360"/>
    </location>
</feature>
<evidence type="ECO:0000256" key="6">
    <source>
        <dbReference type="SAM" id="Phobius"/>
    </source>
</evidence>
<dbReference type="PANTHER" id="PTHR43702:SF11">
    <property type="entry name" value="L-FUCOSE-PROTON SYMPORTER"/>
    <property type="match status" value="1"/>
</dbReference>
<dbReference type="Gene3D" id="1.20.1250.20">
    <property type="entry name" value="MFS general substrate transporter like domains"/>
    <property type="match status" value="2"/>
</dbReference>
<dbReference type="NCBIfam" id="TIGR00885">
    <property type="entry name" value="fucP"/>
    <property type="match status" value="1"/>
</dbReference>
<feature type="transmembrane region" description="Helical" evidence="6">
    <location>
        <begin position="145"/>
        <end position="167"/>
    </location>
</feature>
<proteinExistence type="predicted"/>
<dbReference type="CDD" id="cd17394">
    <property type="entry name" value="MFS_FucP_like"/>
    <property type="match status" value="1"/>
</dbReference>
<gene>
    <name evidence="7" type="ORF">SAMN04488514_11652</name>
</gene>
<feature type="transmembrane region" description="Helical" evidence="6">
    <location>
        <begin position="250"/>
        <end position="273"/>
    </location>
</feature>
<comment type="subcellular location">
    <subcellularLocation>
        <location evidence="1">Cell inner membrane</location>
        <topology evidence="1">Multi-pass membrane protein</topology>
    </subcellularLocation>
</comment>
<dbReference type="InterPro" id="IPR005275">
    <property type="entry name" value="Lfuc_symporter_FucP"/>
</dbReference>
<evidence type="ECO:0000313" key="8">
    <source>
        <dbReference type="Proteomes" id="UP000199440"/>
    </source>
</evidence>
<dbReference type="InterPro" id="IPR011701">
    <property type="entry name" value="MFS"/>
</dbReference>
<sequence length="438" mass="47958">MEKSENIPVVSKKVLLPFILITSLFALWGFANDITNPMVSAFKKVLELNNTQASWVQMAFYGGYFTMAFPAAIFIKKYSYKKGILAGLVLYAIGALLFYPAAAYAEFGFFLAALYILTFGLAFLETTANPFILAMGDERTATRRLNLAQAFNPIGALSGLFIAQAFILGSLQSDDIDANGSAVYDTLSESAKATVRASDLMVIRDPYVILGLFVLLMLVVIAVVKMPESKDKGSDSVGTGVKRLFKNKRFVEGVIAQMFYVGAQIMCWTYIYQYAETLGIDNRDAVTYAYVALILFLVGRWIATYMMKFFDSGRLLMFFSFGAIAFTLGAIFIQGMTGLYSLVGISLCMSLMFPTIYGIALQGVGEDAKYGAAFLVMAIVGGAIMPVLQGAILDLGGDGYTDIEILGVPEVNFSFVLPLICFFVVAAYGYRTHKIHTY</sequence>
<feature type="transmembrane region" description="Helical" evidence="6">
    <location>
        <begin position="315"/>
        <end position="333"/>
    </location>
</feature>
<feature type="transmembrane region" description="Helical" evidence="6">
    <location>
        <begin position="55"/>
        <end position="75"/>
    </location>
</feature>
<dbReference type="GO" id="GO:0015535">
    <property type="term" value="F:fucose:proton symporter activity"/>
    <property type="evidence" value="ECO:0007669"/>
    <property type="project" value="InterPro"/>
</dbReference>
<feature type="transmembrane region" description="Helical" evidence="6">
    <location>
        <begin position="285"/>
        <end position="303"/>
    </location>
</feature>
<dbReference type="Pfam" id="PF07690">
    <property type="entry name" value="MFS_1"/>
    <property type="match status" value="1"/>
</dbReference>
<keyword evidence="3 6" id="KW-0812">Transmembrane</keyword>